<dbReference type="EMBL" id="CP023483">
    <property type="protein sequence ID" value="ATF24884.1"/>
    <property type="molecule type" value="Genomic_DNA"/>
</dbReference>
<dbReference type="NCBIfam" id="TIGR00199">
    <property type="entry name" value="PncC_domain"/>
    <property type="match status" value="1"/>
</dbReference>
<dbReference type="NCBIfam" id="TIGR00177">
    <property type="entry name" value="molyb_syn"/>
    <property type="match status" value="1"/>
</dbReference>
<dbReference type="SUPFAM" id="SSF142433">
    <property type="entry name" value="CinA-like"/>
    <property type="match status" value="1"/>
</dbReference>
<evidence type="ECO:0000259" key="2">
    <source>
        <dbReference type="SMART" id="SM00852"/>
    </source>
</evidence>
<dbReference type="Proteomes" id="UP000243591">
    <property type="component" value="Chromosome"/>
</dbReference>
<dbReference type="AlphaFoldDB" id="A0A1D2L7N7"/>
<reference evidence="3 4" key="1">
    <citation type="submission" date="2017-09" db="EMBL/GenBank/DDBJ databases">
        <title>Complete Genome Sequences of Two Strains of the Meat Spoilage Bacterium Brochothrix thermosphacta Isolated from Ground Chicken.</title>
        <authorList>
            <person name="Paoli G.C."/>
            <person name="Wijey C."/>
            <person name="Chen C.-Y."/>
            <person name="Nguyen L."/>
            <person name="Yan X."/>
            <person name="Irwin P.L."/>
        </authorList>
    </citation>
    <scope>NUCLEOTIDE SEQUENCE [LARGE SCALE GENOMIC DNA]</scope>
    <source>
        <strain evidence="3 4">BI</strain>
    </source>
</reference>
<protein>
    <recommendedName>
        <fullName evidence="1">Putative competence-damage inducible protein</fullName>
    </recommendedName>
</protein>
<dbReference type="Pfam" id="PF18146">
    <property type="entry name" value="CinA_KH"/>
    <property type="match status" value="1"/>
</dbReference>
<keyword evidence="4" id="KW-1185">Reference proteome</keyword>
<dbReference type="HAMAP" id="MF_00226_B">
    <property type="entry name" value="CinA_B"/>
    <property type="match status" value="1"/>
</dbReference>
<name>A0A1D2L7N7_BROTH</name>
<dbReference type="STRING" id="2756.BFR44_03315"/>
<dbReference type="Gene3D" id="3.40.980.10">
    <property type="entry name" value="MoaB/Mog-like domain"/>
    <property type="match status" value="1"/>
</dbReference>
<dbReference type="InterPro" id="IPR036653">
    <property type="entry name" value="CinA-like_C"/>
</dbReference>
<dbReference type="NCBIfam" id="TIGR00200">
    <property type="entry name" value="cinA_nterm"/>
    <property type="match status" value="1"/>
</dbReference>
<dbReference type="Gene3D" id="3.90.950.20">
    <property type="entry name" value="CinA-like"/>
    <property type="match status" value="1"/>
</dbReference>
<dbReference type="InterPro" id="IPR001453">
    <property type="entry name" value="MoaB/Mog_dom"/>
</dbReference>
<evidence type="ECO:0000256" key="1">
    <source>
        <dbReference type="HAMAP-Rule" id="MF_00226"/>
    </source>
</evidence>
<dbReference type="NCBIfam" id="NF001813">
    <property type="entry name" value="PRK00549.1"/>
    <property type="match status" value="1"/>
</dbReference>
<evidence type="ECO:0000313" key="4">
    <source>
        <dbReference type="Proteomes" id="UP000243591"/>
    </source>
</evidence>
<dbReference type="CDD" id="cd00885">
    <property type="entry name" value="cinA"/>
    <property type="match status" value="1"/>
</dbReference>
<evidence type="ECO:0000313" key="3">
    <source>
        <dbReference type="EMBL" id="ATF24884.1"/>
    </source>
</evidence>
<dbReference type="PANTHER" id="PTHR13939">
    <property type="entry name" value="NICOTINAMIDE-NUCLEOTIDE AMIDOHYDROLASE PNCC"/>
    <property type="match status" value="1"/>
</dbReference>
<dbReference type="InterPro" id="IPR008136">
    <property type="entry name" value="CinA_C"/>
</dbReference>
<proteinExistence type="inferred from homology"/>
<dbReference type="InterPro" id="IPR041424">
    <property type="entry name" value="CinA_KH"/>
</dbReference>
<gene>
    <name evidence="1" type="primary">cinA</name>
    <name evidence="3" type="ORF">CNY62_00015</name>
</gene>
<dbReference type="PANTHER" id="PTHR13939:SF0">
    <property type="entry name" value="NMN AMIDOHYDROLASE-LIKE PROTEIN YFAY"/>
    <property type="match status" value="1"/>
</dbReference>
<dbReference type="OrthoDB" id="9801454at2"/>
<sequence length="418" mass="45599">MNAEMIAVGTELLLGQITNTNAQFISEELALTGHNMYYHTVVGDNPQRLSDVIRTAQKRANLIIITGGLGPTQDDLTKKTIADVLGLELVRDAKAEEVILNFFKRRGDGPMTANNLLQADVIEGADVLDNVVGFAPGMMLEHEGVTYILMPGVPTEMKTMFTNEVRNRLEKAAGDYRLESRVLHFYGIGESRLADQLDDLITKQTNPTLGTYAGKHEVTLRITASSQNAAELTPLIDELEEKVLSRLGAYFFGYDGESLEEKVVRLLTEQNLTVSAAESLTAGLFQATLASVPGASRVLRGGLVTYATDTKTSLLGVPEELLTENGVVSEATAKTMANNVRQQTAANIGVSFTGVAGPGSHDGEPSGSVWIGFSDETSTTAKHHLFARDRQYNRERAVKEAFWQLYKYLEEKTAKTSH</sequence>
<organism evidence="3 4">
    <name type="scientific">Brochothrix thermosphacta</name>
    <name type="common">Microbacterium thermosphactum</name>
    <dbReference type="NCBI Taxonomy" id="2756"/>
    <lineage>
        <taxon>Bacteria</taxon>
        <taxon>Bacillati</taxon>
        <taxon>Bacillota</taxon>
        <taxon>Bacilli</taxon>
        <taxon>Bacillales</taxon>
        <taxon>Listeriaceae</taxon>
        <taxon>Brochothrix</taxon>
    </lineage>
</organism>
<dbReference type="InterPro" id="IPR008135">
    <property type="entry name" value="Competence-induced_CinA"/>
</dbReference>
<dbReference type="Pfam" id="PF00994">
    <property type="entry name" value="MoCF_biosynth"/>
    <property type="match status" value="1"/>
</dbReference>
<dbReference type="InterPro" id="IPR050101">
    <property type="entry name" value="CinA"/>
</dbReference>
<dbReference type="RefSeq" id="WP_069125422.1">
    <property type="nucleotide sequence ID" value="NZ_CP016841.1"/>
</dbReference>
<feature type="domain" description="MoaB/Mog" evidence="2">
    <location>
        <begin position="4"/>
        <end position="171"/>
    </location>
</feature>
<dbReference type="Pfam" id="PF02464">
    <property type="entry name" value="CinA"/>
    <property type="match status" value="1"/>
</dbReference>
<comment type="similarity">
    <text evidence="1">Belongs to the CinA family.</text>
</comment>
<dbReference type="SMART" id="SM00852">
    <property type="entry name" value="MoCF_biosynth"/>
    <property type="match status" value="1"/>
</dbReference>
<dbReference type="SUPFAM" id="SSF53218">
    <property type="entry name" value="Molybdenum cofactor biosynthesis proteins"/>
    <property type="match status" value="1"/>
</dbReference>
<dbReference type="PIRSF" id="PIRSF006728">
    <property type="entry name" value="CinA"/>
    <property type="match status" value="1"/>
</dbReference>
<dbReference type="InterPro" id="IPR036425">
    <property type="entry name" value="MoaB/Mog-like_dom_sf"/>
</dbReference>
<dbReference type="Gene3D" id="3.30.70.2860">
    <property type="match status" value="1"/>
</dbReference>
<dbReference type="KEGG" id="bths:CNY62_00015"/>
<accession>A0A1D2L7N7</accession>